<dbReference type="AlphaFoldDB" id="A0A1A6HKR6"/>
<protein>
    <submittedName>
        <fullName evidence="9">Uncharacterized protein</fullName>
    </submittedName>
</protein>
<evidence type="ECO:0000313" key="10">
    <source>
        <dbReference type="Proteomes" id="UP000092124"/>
    </source>
</evidence>
<dbReference type="PANTHER" id="PTHR13006">
    <property type="entry name" value="PAPILLOMAVIRUS REGULATORY FACTOR PRF-1"/>
    <property type="match status" value="1"/>
</dbReference>
<dbReference type="OrthoDB" id="5950721at2759"/>
<evidence type="ECO:0000256" key="1">
    <source>
        <dbReference type="ARBA" id="ARBA00004123"/>
    </source>
</evidence>
<name>A0A1A6HKR6_NEOLE</name>
<feature type="non-terminal residue" evidence="9">
    <location>
        <position position="1"/>
    </location>
</feature>
<dbReference type="InterPro" id="IPR052253">
    <property type="entry name" value="CR1/CR2-DNA-binding_regulator"/>
</dbReference>
<dbReference type="GO" id="GO:0003700">
    <property type="term" value="F:DNA-binding transcription factor activity"/>
    <property type="evidence" value="ECO:0007669"/>
    <property type="project" value="TreeGrafter"/>
</dbReference>
<evidence type="ECO:0000256" key="3">
    <source>
        <dbReference type="ARBA" id="ARBA00022771"/>
    </source>
</evidence>
<keyword evidence="4" id="KW-0862">Zinc</keyword>
<keyword evidence="8" id="KW-0539">Nucleus</keyword>
<sequence>QPPFSGPFYRWQPCRLGVLRATGTSGYGHRSLRKQVWSLSTASNAFFAHPSASKENTPRKSQAGRGHGCCSPYKPIIYQPPAATFSPVSMLLTFPHVEFSELLEPPVLPNLLQPLTLFPSPKLSSSAVLQSCLAPIHLEPQPTEAQAYIPALPAKLGANLRKPWGDAKKYGKVYGMDHRGLWYTAYCWKNACQHFLD</sequence>
<dbReference type="PANTHER" id="PTHR13006:SF8">
    <property type="entry name" value="SLC2A4 REGULATOR"/>
    <property type="match status" value="1"/>
</dbReference>
<accession>A0A1A6HKR6</accession>
<comment type="subcellular location">
    <subcellularLocation>
        <location evidence="1">Nucleus</location>
    </subcellularLocation>
</comment>
<evidence type="ECO:0000256" key="4">
    <source>
        <dbReference type="ARBA" id="ARBA00022833"/>
    </source>
</evidence>
<keyword evidence="10" id="KW-1185">Reference proteome</keyword>
<dbReference type="Proteomes" id="UP000092124">
    <property type="component" value="Unassembled WGS sequence"/>
</dbReference>
<keyword evidence="7" id="KW-0804">Transcription</keyword>
<keyword evidence="2" id="KW-0479">Metal-binding</keyword>
<dbReference type="GO" id="GO:0008270">
    <property type="term" value="F:zinc ion binding"/>
    <property type="evidence" value="ECO:0007669"/>
    <property type="project" value="UniProtKB-KW"/>
</dbReference>
<dbReference type="GO" id="GO:0006357">
    <property type="term" value="P:regulation of transcription by RNA polymerase II"/>
    <property type="evidence" value="ECO:0007669"/>
    <property type="project" value="TreeGrafter"/>
</dbReference>
<keyword evidence="3" id="KW-0863">Zinc-finger</keyword>
<gene>
    <name evidence="9" type="ORF">A6R68_18728</name>
</gene>
<dbReference type="STRING" id="56216.A0A1A6HKR6"/>
<organism evidence="9 10">
    <name type="scientific">Neotoma lepida</name>
    <name type="common">Desert woodrat</name>
    <dbReference type="NCBI Taxonomy" id="56216"/>
    <lineage>
        <taxon>Eukaryota</taxon>
        <taxon>Metazoa</taxon>
        <taxon>Chordata</taxon>
        <taxon>Craniata</taxon>
        <taxon>Vertebrata</taxon>
        <taxon>Euteleostomi</taxon>
        <taxon>Mammalia</taxon>
        <taxon>Eutheria</taxon>
        <taxon>Euarchontoglires</taxon>
        <taxon>Glires</taxon>
        <taxon>Rodentia</taxon>
        <taxon>Myomorpha</taxon>
        <taxon>Muroidea</taxon>
        <taxon>Cricetidae</taxon>
        <taxon>Neotominae</taxon>
        <taxon>Neotoma</taxon>
    </lineage>
</organism>
<evidence type="ECO:0000256" key="6">
    <source>
        <dbReference type="ARBA" id="ARBA00023125"/>
    </source>
</evidence>
<dbReference type="GO" id="GO:0005634">
    <property type="term" value="C:nucleus"/>
    <property type="evidence" value="ECO:0007669"/>
    <property type="project" value="UniProtKB-SubCell"/>
</dbReference>
<evidence type="ECO:0000256" key="8">
    <source>
        <dbReference type="ARBA" id="ARBA00023242"/>
    </source>
</evidence>
<keyword evidence="6" id="KW-0238">DNA-binding</keyword>
<proteinExistence type="predicted"/>
<dbReference type="GO" id="GO:0000978">
    <property type="term" value="F:RNA polymerase II cis-regulatory region sequence-specific DNA binding"/>
    <property type="evidence" value="ECO:0007669"/>
    <property type="project" value="TreeGrafter"/>
</dbReference>
<comment type="caution">
    <text evidence="9">The sequence shown here is derived from an EMBL/GenBank/DDBJ whole genome shotgun (WGS) entry which is preliminary data.</text>
</comment>
<keyword evidence="5" id="KW-0805">Transcription regulation</keyword>
<evidence type="ECO:0000256" key="2">
    <source>
        <dbReference type="ARBA" id="ARBA00022723"/>
    </source>
</evidence>
<evidence type="ECO:0000256" key="7">
    <source>
        <dbReference type="ARBA" id="ARBA00023163"/>
    </source>
</evidence>
<reference evidence="9 10" key="1">
    <citation type="submission" date="2016-06" db="EMBL/GenBank/DDBJ databases">
        <title>The Draft Genome Sequence and Annotation of the Desert Woodrat Neotoma lepida.</title>
        <authorList>
            <person name="Campbell M."/>
            <person name="Oakeson K.F."/>
            <person name="Yandell M."/>
            <person name="Halpert J.R."/>
            <person name="Dearing D."/>
        </authorList>
    </citation>
    <scope>NUCLEOTIDE SEQUENCE [LARGE SCALE GENOMIC DNA]</scope>
    <source>
        <strain evidence="9">417</strain>
        <tissue evidence="9">Liver</tissue>
    </source>
</reference>
<evidence type="ECO:0000256" key="5">
    <source>
        <dbReference type="ARBA" id="ARBA00023015"/>
    </source>
</evidence>
<evidence type="ECO:0000313" key="9">
    <source>
        <dbReference type="EMBL" id="OBS78871.1"/>
    </source>
</evidence>
<dbReference type="EMBL" id="LZPO01027379">
    <property type="protein sequence ID" value="OBS78871.1"/>
    <property type="molecule type" value="Genomic_DNA"/>
</dbReference>